<comment type="caution">
    <text evidence="1">The sequence shown here is derived from an EMBL/GenBank/DDBJ whole genome shotgun (WGS) entry which is preliminary data.</text>
</comment>
<dbReference type="EMBL" id="NIGF01000003">
    <property type="protein sequence ID" value="PQV64778.1"/>
    <property type="molecule type" value="Genomic_DNA"/>
</dbReference>
<proteinExistence type="predicted"/>
<protein>
    <submittedName>
        <fullName evidence="1">Uncharacterized protein</fullName>
    </submittedName>
</protein>
<evidence type="ECO:0000313" key="2">
    <source>
        <dbReference type="Proteomes" id="UP000237684"/>
    </source>
</evidence>
<accession>A0A2S8SVG0</accession>
<sequence length="229" mass="25106">MTIFQQRQYSRFDRSVKYIESHKSDFASGSKALSLRDELKTITGEFSAASQEPKAARAGSRSYTSAKLTALNALREDLVAIARSAEVIAVGNTQFKNTFILPDRRRKDELANAARQFIKDAQPVKADFLSLEMNANFLQQLQERLDAFEATQKGGQGASKGEKIVATDALSTLVGRGSLALDVLDVVIRNKYRGNTEALKAWEDASSLEFTPRRKKGEKAAAAAAKKSA</sequence>
<dbReference type="RefSeq" id="WP_105482669.1">
    <property type="nucleotide sequence ID" value="NZ_NIGF01000003.1"/>
</dbReference>
<dbReference type="InParanoid" id="A0A2S8SVG0"/>
<name>A0A2S8SVG0_9BACT</name>
<keyword evidence="2" id="KW-1185">Reference proteome</keyword>
<gene>
    <name evidence="1" type="ORF">B1R32_10345</name>
</gene>
<organism evidence="1 2">
    <name type="scientific">Abditibacterium utsteinense</name>
    <dbReference type="NCBI Taxonomy" id="1960156"/>
    <lineage>
        <taxon>Bacteria</taxon>
        <taxon>Pseudomonadati</taxon>
        <taxon>Abditibacteriota</taxon>
        <taxon>Abditibacteriia</taxon>
        <taxon>Abditibacteriales</taxon>
        <taxon>Abditibacteriaceae</taxon>
        <taxon>Abditibacterium</taxon>
    </lineage>
</organism>
<dbReference type="Proteomes" id="UP000237684">
    <property type="component" value="Unassembled WGS sequence"/>
</dbReference>
<reference evidence="1 2" key="1">
    <citation type="journal article" date="2018" name="Syst. Appl. Microbiol.">
        <title>Abditibacterium utsteinense sp. nov., the first cultivated member of candidate phylum FBP, isolated from ice-free Antarctic soil samples.</title>
        <authorList>
            <person name="Tahon G."/>
            <person name="Tytgat B."/>
            <person name="Lebbe L."/>
            <person name="Carlier A."/>
            <person name="Willems A."/>
        </authorList>
    </citation>
    <scope>NUCLEOTIDE SEQUENCE [LARGE SCALE GENOMIC DNA]</scope>
    <source>
        <strain evidence="1 2">LMG 29911</strain>
    </source>
</reference>
<dbReference type="AlphaFoldDB" id="A0A2S8SVG0"/>
<evidence type="ECO:0000313" key="1">
    <source>
        <dbReference type="EMBL" id="PQV64778.1"/>
    </source>
</evidence>